<evidence type="ECO:0000256" key="3">
    <source>
        <dbReference type="PROSITE-ProRule" id="PRU00464"/>
    </source>
</evidence>
<dbReference type="EMBL" id="CYYU01000001">
    <property type="protein sequence ID" value="CUN35130.1"/>
    <property type="molecule type" value="Genomic_DNA"/>
</dbReference>
<dbReference type="PROSITE" id="PS51084">
    <property type="entry name" value="HIT_2"/>
    <property type="match status" value="1"/>
</dbReference>
<dbReference type="Proteomes" id="UP000095546">
    <property type="component" value="Unassembled WGS sequence"/>
</dbReference>
<evidence type="ECO:0000313" key="6">
    <source>
        <dbReference type="Proteomes" id="UP000095546"/>
    </source>
</evidence>
<gene>
    <name evidence="5" type="ORF">ERS852385_00083</name>
</gene>
<dbReference type="PROSITE" id="PS00892">
    <property type="entry name" value="HIT_1"/>
    <property type="match status" value="1"/>
</dbReference>
<name>A0A173W7W5_9FIRM</name>
<evidence type="ECO:0000256" key="2">
    <source>
        <dbReference type="PIRSR" id="PIRSR601310-3"/>
    </source>
</evidence>
<evidence type="ECO:0000313" key="5">
    <source>
        <dbReference type="EMBL" id="CUN35130.1"/>
    </source>
</evidence>
<dbReference type="Gene3D" id="3.30.428.10">
    <property type="entry name" value="HIT-like"/>
    <property type="match status" value="1"/>
</dbReference>
<accession>A0A173W7W5</accession>
<feature type="domain" description="HIT" evidence="4">
    <location>
        <begin position="5"/>
        <end position="115"/>
    </location>
</feature>
<feature type="short sequence motif" description="Histidine triad motif" evidence="2 3">
    <location>
        <begin position="99"/>
        <end position="103"/>
    </location>
</feature>
<dbReference type="eggNOG" id="COG0537">
    <property type="taxonomic scope" value="Bacteria"/>
</dbReference>
<dbReference type="OrthoDB" id="9784774at2"/>
<dbReference type="GO" id="GO:0003824">
    <property type="term" value="F:catalytic activity"/>
    <property type="evidence" value="ECO:0007669"/>
    <property type="project" value="InterPro"/>
</dbReference>
<organism evidence="5 6">
    <name type="scientific">Mitsuokella jalaludinii</name>
    <dbReference type="NCBI Taxonomy" id="187979"/>
    <lineage>
        <taxon>Bacteria</taxon>
        <taxon>Bacillati</taxon>
        <taxon>Bacillota</taxon>
        <taxon>Negativicutes</taxon>
        <taxon>Selenomonadales</taxon>
        <taxon>Selenomonadaceae</taxon>
        <taxon>Mitsuokella</taxon>
    </lineage>
</organism>
<dbReference type="STRING" id="187979.ERS852385_00083"/>
<dbReference type="InterPro" id="IPR036265">
    <property type="entry name" value="HIT-like_sf"/>
</dbReference>
<dbReference type="InterPro" id="IPR019808">
    <property type="entry name" value="Histidine_triad_CS"/>
</dbReference>
<sequence>MADCIFCKIAQKEIPSKLVYEDDTVVAFRDLEPQAPQHVLVIPKKHVESLLALEEEDKALVSHILVDVIPQLAQKLGIAEKGFRVVANTGEEGGQTVKHLHFHLLGGRSMQWPPG</sequence>
<dbReference type="InterPro" id="IPR011146">
    <property type="entry name" value="HIT-like"/>
</dbReference>
<feature type="active site" description="Tele-AMP-histidine intermediate" evidence="1">
    <location>
        <position position="101"/>
    </location>
</feature>
<dbReference type="PANTHER" id="PTHR23089">
    <property type="entry name" value="HISTIDINE TRIAD HIT PROTEIN"/>
    <property type="match status" value="1"/>
</dbReference>
<keyword evidence="6" id="KW-1185">Reference proteome</keyword>
<evidence type="ECO:0000256" key="1">
    <source>
        <dbReference type="PIRSR" id="PIRSR601310-1"/>
    </source>
</evidence>
<dbReference type="AlphaFoldDB" id="A0A173W7W5"/>
<dbReference type="GeneID" id="83709816"/>
<dbReference type="Pfam" id="PF01230">
    <property type="entry name" value="HIT"/>
    <property type="match status" value="1"/>
</dbReference>
<dbReference type="PRINTS" id="PR00332">
    <property type="entry name" value="HISTRIAD"/>
</dbReference>
<dbReference type="InterPro" id="IPR001310">
    <property type="entry name" value="Histidine_triad_HIT"/>
</dbReference>
<proteinExistence type="predicted"/>
<protein>
    <submittedName>
        <fullName evidence="5">HIT-like protein HI_0961</fullName>
    </submittedName>
</protein>
<dbReference type="RefSeq" id="WP_036373982.1">
    <property type="nucleotide sequence ID" value="NZ_CABIWZ010000001.1"/>
</dbReference>
<dbReference type="CDD" id="cd01276">
    <property type="entry name" value="PKCI_related"/>
    <property type="match status" value="1"/>
</dbReference>
<reference evidence="5 6" key="1">
    <citation type="submission" date="2015-09" db="EMBL/GenBank/DDBJ databases">
        <authorList>
            <consortium name="Pathogen Informatics"/>
        </authorList>
    </citation>
    <scope>NUCLEOTIDE SEQUENCE [LARGE SCALE GENOMIC DNA]</scope>
    <source>
        <strain evidence="5 6">2789STDY5608828</strain>
    </source>
</reference>
<evidence type="ECO:0000259" key="4">
    <source>
        <dbReference type="PROSITE" id="PS51084"/>
    </source>
</evidence>
<dbReference type="SUPFAM" id="SSF54197">
    <property type="entry name" value="HIT-like"/>
    <property type="match status" value="1"/>
</dbReference>